<name>A0A5N5QWE2_9AGAM</name>
<dbReference type="Proteomes" id="UP000383932">
    <property type="component" value="Unassembled WGS sequence"/>
</dbReference>
<keyword evidence="4" id="KW-1185">Reference proteome</keyword>
<organism evidence="3 4">
    <name type="scientific">Ceratobasidium theobromae</name>
    <dbReference type="NCBI Taxonomy" id="1582974"/>
    <lineage>
        <taxon>Eukaryota</taxon>
        <taxon>Fungi</taxon>
        <taxon>Dikarya</taxon>
        <taxon>Basidiomycota</taxon>
        <taxon>Agaricomycotina</taxon>
        <taxon>Agaricomycetes</taxon>
        <taxon>Cantharellales</taxon>
        <taxon>Ceratobasidiaceae</taxon>
        <taxon>Ceratobasidium</taxon>
    </lineage>
</organism>
<feature type="domain" description="COG complex component COG2 C-terminal" evidence="2">
    <location>
        <begin position="61"/>
        <end position="109"/>
    </location>
</feature>
<comment type="caution">
    <text evidence="3">The sequence shown here is derived from an EMBL/GenBank/DDBJ whole genome shotgun (WGS) entry which is preliminary data.</text>
</comment>
<dbReference type="EMBL" id="SSOP01000004">
    <property type="protein sequence ID" value="KAB5596055.1"/>
    <property type="molecule type" value="Genomic_DNA"/>
</dbReference>
<gene>
    <name evidence="3" type="ORF">CTheo_572</name>
</gene>
<evidence type="ECO:0000313" key="4">
    <source>
        <dbReference type="Proteomes" id="UP000383932"/>
    </source>
</evidence>
<dbReference type="OrthoDB" id="3225634at2759"/>
<reference evidence="3 4" key="1">
    <citation type="journal article" date="2019" name="Fungal Biol. Biotechnol.">
        <title>Draft genome sequence of fastidious pathogen Ceratobasidium theobromae, which causes vascular-streak dieback in Theobroma cacao.</title>
        <authorList>
            <person name="Ali S.S."/>
            <person name="Asman A."/>
            <person name="Shao J."/>
            <person name="Firmansyah A.P."/>
            <person name="Susilo A.W."/>
            <person name="Rosmana A."/>
            <person name="McMahon P."/>
            <person name="Junaid M."/>
            <person name="Guest D."/>
            <person name="Kheng T.Y."/>
            <person name="Meinhardt L.W."/>
            <person name="Bailey B.A."/>
        </authorList>
    </citation>
    <scope>NUCLEOTIDE SEQUENCE [LARGE SCALE GENOMIC DNA]</scope>
    <source>
        <strain evidence="3 4">CT2</strain>
    </source>
</reference>
<proteinExistence type="predicted"/>
<evidence type="ECO:0000259" key="2">
    <source>
        <dbReference type="Pfam" id="PF12022"/>
    </source>
</evidence>
<dbReference type="Pfam" id="PF12022">
    <property type="entry name" value="COG2_C"/>
    <property type="match status" value="1"/>
</dbReference>
<dbReference type="InterPro" id="IPR024603">
    <property type="entry name" value="COG_complex_COG2_C"/>
</dbReference>
<protein>
    <recommendedName>
        <fullName evidence="2">COG complex component COG2 C-terminal domain-containing protein</fullName>
    </recommendedName>
</protein>
<feature type="compositionally biased region" description="Low complexity" evidence="1">
    <location>
        <begin position="22"/>
        <end position="33"/>
    </location>
</feature>
<accession>A0A5N5QWE2</accession>
<sequence>MRDPFLHNIEAHAIQLQRQAHSSHLSGDPSSHSLQTTGQENGSSTILRQSGVHQSLKMSLQAVLVKIKQTEESLRRVNKKPTFSLFGARNAANEERDDERVRAQMMLDVEALGDGARAVGFGLAEVVGESQAYQELKRVAALGEIDPATPA</sequence>
<evidence type="ECO:0000313" key="3">
    <source>
        <dbReference type="EMBL" id="KAB5596055.1"/>
    </source>
</evidence>
<feature type="region of interest" description="Disordered" evidence="1">
    <location>
        <begin position="18"/>
        <end position="42"/>
    </location>
</feature>
<dbReference type="AlphaFoldDB" id="A0A5N5QWE2"/>
<evidence type="ECO:0000256" key="1">
    <source>
        <dbReference type="SAM" id="MobiDB-lite"/>
    </source>
</evidence>